<feature type="compositionally biased region" description="Low complexity" evidence="1">
    <location>
        <begin position="117"/>
        <end position="128"/>
    </location>
</feature>
<evidence type="ECO:0000313" key="2">
    <source>
        <dbReference type="EMBL" id="KAF2874148.1"/>
    </source>
</evidence>
<reference evidence="2 3" key="1">
    <citation type="submission" date="2020-01" db="EMBL/GenBank/DDBJ databases">
        <authorList>
            <consortium name="DOE Joint Genome Institute"/>
            <person name="Haridas S."/>
            <person name="Albert R."/>
            <person name="Binder M."/>
            <person name="Bloem J."/>
            <person name="Labutti K."/>
            <person name="Salamov A."/>
            <person name="Andreopoulos B."/>
            <person name="Baker S.E."/>
            <person name="Barry K."/>
            <person name="Bills G."/>
            <person name="Bluhm B.H."/>
            <person name="Cannon C."/>
            <person name="Castanera R."/>
            <person name="Culley D.E."/>
            <person name="Daum C."/>
            <person name="Ezra D."/>
            <person name="Gonzalez J.B."/>
            <person name="Henrissat B."/>
            <person name="Kuo A."/>
            <person name="Liang C."/>
            <person name="Lipzen A."/>
            <person name="Lutzoni F."/>
            <person name="Magnuson J."/>
            <person name="Mondo S."/>
            <person name="Nolan M."/>
            <person name="Ohm R."/>
            <person name="Pangilinan J."/>
            <person name="Park H.-J.H."/>
            <person name="Ramirez L."/>
            <person name="Alfaro M."/>
            <person name="Sun H."/>
            <person name="Tritt A."/>
            <person name="Yoshinaga Y."/>
            <person name="Zwiers L.-H.L."/>
            <person name="Turgeon B.G."/>
            <person name="Goodwin S.B."/>
            <person name="Spatafora J.W."/>
            <person name="Crous P.W."/>
            <person name="Grigoriev I.V."/>
        </authorList>
    </citation>
    <scope>NUCLEOTIDE SEQUENCE [LARGE SCALE GENOMIC DNA]</scope>
    <source>
        <strain evidence="2 3">CBS 611.86</strain>
    </source>
</reference>
<keyword evidence="3" id="KW-1185">Reference proteome</keyword>
<dbReference type="EMBL" id="JAADJZ010000006">
    <property type="protein sequence ID" value="KAF2874148.1"/>
    <property type="molecule type" value="Genomic_DNA"/>
</dbReference>
<feature type="region of interest" description="Disordered" evidence="1">
    <location>
        <begin position="1"/>
        <end position="180"/>
    </location>
</feature>
<accession>A0A7C8I9W2</accession>
<sequence length="180" mass="18409">MSASKNTDAVASGEQFGSKVPGSEPLMQGGHQPGAQKSANDSAPEFSAETHAPGTAPKESTFTPNPDLNNQKMYQDASETLGGATSADVHTGMGHPGQGQTSTEVRHDGSHGRKKQGLGLAGLASQGADNDKTTGRDPAFANQRNLEEDVPTGQRGTTGGPAAQERVPESADTAASEANR</sequence>
<dbReference type="Proteomes" id="UP000481861">
    <property type="component" value="Unassembled WGS sequence"/>
</dbReference>
<name>A0A7C8I9W2_9PLEO</name>
<dbReference type="OrthoDB" id="3260716at2759"/>
<comment type="caution">
    <text evidence="2">The sequence shown here is derived from an EMBL/GenBank/DDBJ whole genome shotgun (WGS) entry which is preliminary data.</text>
</comment>
<organism evidence="2 3">
    <name type="scientific">Massariosphaeria phaeospora</name>
    <dbReference type="NCBI Taxonomy" id="100035"/>
    <lineage>
        <taxon>Eukaryota</taxon>
        <taxon>Fungi</taxon>
        <taxon>Dikarya</taxon>
        <taxon>Ascomycota</taxon>
        <taxon>Pezizomycotina</taxon>
        <taxon>Dothideomycetes</taxon>
        <taxon>Pleosporomycetidae</taxon>
        <taxon>Pleosporales</taxon>
        <taxon>Pleosporales incertae sedis</taxon>
        <taxon>Massariosphaeria</taxon>
    </lineage>
</organism>
<gene>
    <name evidence="2" type="ORF">BDV95DRAFT_565518</name>
</gene>
<dbReference type="AlphaFoldDB" id="A0A7C8I9W2"/>
<evidence type="ECO:0000313" key="3">
    <source>
        <dbReference type="Proteomes" id="UP000481861"/>
    </source>
</evidence>
<feature type="compositionally biased region" description="Polar residues" evidence="1">
    <location>
        <begin position="58"/>
        <end position="73"/>
    </location>
</feature>
<protein>
    <submittedName>
        <fullName evidence="2">Uncharacterized protein</fullName>
    </submittedName>
</protein>
<proteinExistence type="predicted"/>
<evidence type="ECO:0000256" key="1">
    <source>
        <dbReference type="SAM" id="MobiDB-lite"/>
    </source>
</evidence>